<protein>
    <recommendedName>
        <fullName evidence="6">Cytochrome c domain-containing protein</fullName>
    </recommendedName>
</protein>
<dbReference type="PANTHER" id="PTHR30600">
    <property type="entry name" value="CYTOCHROME C PEROXIDASE-RELATED"/>
    <property type="match status" value="1"/>
</dbReference>
<keyword evidence="2 4" id="KW-0479">Metal-binding</keyword>
<keyword evidence="8" id="KW-1185">Reference proteome</keyword>
<reference evidence="7 8" key="1">
    <citation type="journal article" date="2014" name="Int. J. Syst. Evol. Microbiol.">
        <title>Complete genome sequence of Corynebacterium casei LMG S-19264T (=DSM 44701T), isolated from a smear-ripened cheese.</title>
        <authorList>
            <consortium name="US DOE Joint Genome Institute (JGI-PGF)"/>
            <person name="Walter F."/>
            <person name="Albersmeier A."/>
            <person name="Kalinowski J."/>
            <person name="Ruckert C."/>
        </authorList>
    </citation>
    <scope>NUCLEOTIDE SEQUENCE [LARGE SCALE GENOMIC DNA]</scope>
    <source>
        <strain evidence="7 8">CGMCC 1.9161</strain>
    </source>
</reference>
<proteinExistence type="predicted"/>
<dbReference type="SUPFAM" id="SSF46626">
    <property type="entry name" value="Cytochrome c"/>
    <property type="match status" value="1"/>
</dbReference>
<name>A0A917Q7K5_9HYPH</name>
<gene>
    <name evidence="7" type="ORF">GCM10011322_20750</name>
</gene>
<evidence type="ECO:0000256" key="4">
    <source>
        <dbReference type="PROSITE-ProRule" id="PRU00433"/>
    </source>
</evidence>
<organism evidence="7 8">
    <name type="scientific">Salinarimonas ramus</name>
    <dbReference type="NCBI Taxonomy" id="690164"/>
    <lineage>
        <taxon>Bacteria</taxon>
        <taxon>Pseudomonadati</taxon>
        <taxon>Pseudomonadota</taxon>
        <taxon>Alphaproteobacteria</taxon>
        <taxon>Hyphomicrobiales</taxon>
        <taxon>Salinarimonadaceae</taxon>
        <taxon>Salinarimonas</taxon>
    </lineage>
</organism>
<dbReference type="NCBIfam" id="NF040606">
    <property type="entry name" value="CytoC_perox"/>
    <property type="match status" value="1"/>
</dbReference>
<dbReference type="InterPro" id="IPR036909">
    <property type="entry name" value="Cyt_c-like_dom_sf"/>
</dbReference>
<comment type="caution">
    <text evidence="7">The sequence shown here is derived from an EMBL/GenBank/DDBJ whole genome shotgun (WGS) entry which is preliminary data.</text>
</comment>
<dbReference type="InterPro" id="IPR051395">
    <property type="entry name" value="Cytochrome_c_Peroxidase/MauG"/>
</dbReference>
<evidence type="ECO:0000313" key="7">
    <source>
        <dbReference type="EMBL" id="GGK33917.1"/>
    </source>
</evidence>
<dbReference type="InterPro" id="IPR009056">
    <property type="entry name" value="Cyt_c-like_dom"/>
</dbReference>
<sequence length="608" mass="64800">MPTRSPTRPPGPSRSLSWAAARAAALAVTLVAAPAAAQTVHVDQGDAWTPAKRDAFYTQDQGSVIMPLAWMQALTLPDGTPFMDASLSRYGYLPNPSATTQNVPIGFTVANYAGAPAIGMTCSACHTRQIDVSGTNYRIDGGPGIVDFQPFLADLDTAVKAVLASDTAFDTFAGAVLGADATAVEKETLRIDVETWELRFGTLIARSLPDPAWGPSRLDAVSMIFNRLAGLDMGEAPSYLIADNIALADAPTRYPFLWNAARQDKTQWPGFADNGNDILGLSRNLGQVYGVFAVFHPIPQSGFLQLDRDYITNNSANFTGLRALETLIWDIGAPKWPWEVDHALAARGAEIFDRATSDGGCVECHGITRGAFRSIHHETWATPIVDVGTDARECSVLQRTVQTGVMEGAKMPFGTALGATDTAFNLLATTVIGAIIQDFFRSHGTSDVRTMNAASADGTPRTLEQSLPDELQHLSGAFRNTDAASQLSAMAAAAPETAPANQPTSGCAYESRVLHGIWAAAPYLHNGSVQSLEELLKPASERKASFALGPTYDIEAVGLADTQTRFGYTLVTTGCDDLSSGNSRCGHEYGTDLSDTEKGALLEYLKTL</sequence>
<keyword evidence="1 4" id="KW-0349">Heme</keyword>
<dbReference type="InterPro" id="IPR047758">
    <property type="entry name" value="CytoC_perox"/>
</dbReference>
<dbReference type="Proteomes" id="UP000600449">
    <property type="component" value="Unassembled WGS sequence"/>
</dbReference>
<evidence type="ECO:0000259" key="6">
    <source>
        <dbReference type="PROSITE" id="PS51007"/>
    </source>
</evidence>
<accession>A0A917Q7K5</accession>
<dbReference type="GO" id="GO:0046872">
    <property type="term" value="F:metal ion binding"/>
    <property type="evidence" value="ECO:0007669"/>
    <property type="project" value="UniProtKB-KW"/>
</dbReference>
<dbReference type="RefSeq" id="WP_188912449.1">
    <property type="nucleotide sequence ID" value="NZ_BMMF01000005.1"/>
</dbReference>
<dbReference type="AlphaFoldDB" id="A0A917Q7K5"/>
<evidence type="ECO:0000256" key="3">
    <source>
        <dbReference type="ARBA" id="ARBA00023004"/>
    </source>
</evidence>
<evidence type="ECO:0000256" key="5">
    <source>
        <dbReference type="SAM" id="SignalP"/>
    </source>
</evidence>
<dbReference type="GO" id="GO:0009055">
    <property type="term" value="F:electron transfer activity"/>
    <property type="evidence" value="ECO:0007669"/>
    <property type="project" value="InterPro"/>
</dbReference>
<dbReference type="PROSITE" id="PS51007">
    <property type="entry name" value="CYTC"/>
    <property type="match status" value="1"/>
</dbReference>
<dbReference type="PANTHER" id="PTHR30600:SF9">
    <property type="entry name" value="BLR7738 PROTEIN"/>
    <property type="match status" value="1"/>
</dbReference>
<dbReference type="EMBL" id="BMMF01000005">
    <property type="protein sequence ID" value="GGK33917.1"/>
    <property type="molecule type" value="Genomic_DNA"/>
</dbReference>
<feature type="domain" description="Cytochrome c" evidence="6">
    <location>
        <begin position="343"/>
        <end position="608"/>
    </location>
</feature>
<dbReference type="Pfam" id="PF21419">
    <property type="entry name" value="RoxA-like_Cyt-c"/>
    <property type="match status" value="1"/>
</dbReference>
<evidence type="ECO:0000256" key="1">
    <source>
        <dbReference type="ARBA" id="ARBA00022617"/>
    </source>
</evidence>
<feature type="signal peptide" evidence="5">
    <location>
        <begin position="1"/>
        <end position="37"/>
    </location>
</feature>
<dbReference type="GO" id="GO:0020037">
    <property type="term" value="F:heme binding"/>
    <property type="evidence" value="ECO:0007669"/>
    <property type="project" value="InterPro"/>
</dbReference>
<keyword evidence="3 4" id="KW-0408">Iron</keyword>
<dbReference type="GO" id="GO:0004130">
    <property type="term" value="F:cytochrome-c peroxidase activity"/>
    <property type="evidence" value="ECO:0007669"/>
    <property type="project" value="TreeGrafter"/>
</dbReference>
<dbReference type="Gene3D" id="1.10.760.10">
    <property type="entry name" value="Cytochrome c-like domain"/>
    <property type="match status" value="1"/>
</dbReference>
<feature type="chain" id="PRO_5037609888" description="Cytochrome c domain-containing protein" evidence="5">
    <location>
        <begin position="38"/>
        <end position="608"/>
    </location>
</feature>
<keyword evidence="5" id="KW-0732">Signal</keyword>
<evidence type="ECO:0000313" key="8">
    <source>
        <dbReference type="Proteomes" id="UP000600449"/>
    </source>
</evidence>
<evidence type="ECO:0000256" key="2">
    <source>
        <dbReference type="ARBA" id="ARBA00022723"/>
    </source>
</evidence>